<evidence type="ECO:0000313" key="6">
    <source>
        <dbReference type="Proteomes" id="UP000887565"/>
    </source>
</evidence>
<keyword evidence="5" id="KW-0539">Nucleus</keyword>
<dbReference type="SUPFAM" id="SSF46785">
    <property type="entry name" value="Winged helix' DNA-binding domain"/>
    <property type="match status" value="1"/>
</dbReference>
<dbReference type="Proteomes" id="UP000887565">
    <property type="component" value="Unplaced"/>
</dbReference>
<dbReference type="Pfam" id="PF05158">
    <property type="entry name" value="RNA_pol_Rpc34"/>
    <property type="match status" value="1"/>
</dbReference>
<proteinExistence type="inferred from homology"/>
<name>A0A915JP84_ROMCU</name>
<evidence type="ECO:0000256" key="3">
    <source>
        <dbReference type="ARBA" id="ARBA00022478"/>
    </source>
</evidence>
<evidence type="ECO:0000256" key="5">
    <source>
        <dbReference type="ARBA" id="ARBA00023242"/>
    </source>
</evidence>
<dbReference type="InterPro" id="IPR036390">
    <property type="entry name" value="WH_DNA-bd_sf"/>
</dbReference>
<dbReference type="OMA" id="FSCDIFN"/>
<dbReference type="Gene3D" id="1.10.10.10">
    <property type="entry name" value="Winged helix-like DNA-binding domain superfamily/Winged helix DNA-binding domain"/>
    <property type="match status" value="1"/>
</dbReference>
<dbReference type="PIRSF" id="PIRSF028763">
    <property type="entry name" value="RNA_pol_Rpc34"/>
    <property type="match status" value="1"/>
</dbReference>
<dbReference type="GO" id="GO:0005666">
    <property type="term" value="C:RNA polymerase III complex"/>
    <property type="evidence" value="ECO:0007669"/>
    <property type="project" value="InterPro"/>
</dbReference>
<protein>
    <submittedName>
        <fullName evidence="7">DNA-directed RNA polymerase III subunit RPC6</fullName>
    </submittedName>
</protein>
<dbReference type="InterPro" id="IPR007832">
    <property type="entry name" value="RNA_pol_Rpc34"/>
</dbReference>
<dbReference type="WBParaSite" id="nRc.2.0.1.t28064-RA">
    <property type="protein sequence ID" value="nRc.2.0.1.t28064-RA"/>
    <property type="gene ID" value="nRc.2.0.1.g28064"/>
</dbReference>
<evidence type="ECO:0000256" key="1">
    <source>
        <dbReference type="ARBA" id="ARBA00004123"/>
    </source>
</evidence>
<dbReference type="InterPro" id="IPR036388">
    <property type="entry name" value="WH-like_DNA-bd_sf"/>
</dbReference>
<comment type="similarity">
    <text evidence="2">Belongs to the eukaryotic RPC34/RPC39 RNA polymerase subunit family.</text>
</comment>
<organism evidence="6 7">
    <name type="scientific">Romanomermis culicivorax</name>
    <name type="common">Nematode worm</name>
    <dbReference type="NCBI Taxonomy" id="13658"/>
    <lineage>
        <taxon>Eukaryota</taxon>
        <taxon>Metazoa</taxon>
        <taxon>Ecdysozoa</taxon>
        <taxon>Nematoda</taxon>
        <taxon>Enoplea</taxon>
        <taxon>Dorylaimia</taxon>
        <taxon>Mermithida</taxon>
        <taxon>Mermithoidea</taxon>
        <taxon>Mermithidae</taxon>
        <taxon>Romanomermis</taxon>
    </lineage>
</organism>
<dbReference type="AlphaFoldDB" id="A0A915JP84"/>
<dbReference type="PANTHER" id="PTHR12780">
    <property type="entry name" value="RNA POLYMERASE III DNA DIRECTED , 39KD SUBUNIT-RELATED"/>
    <property type="match status" value="1"/>
</dbReference>
<keyword evidence="4" id="KW-0804">Transcription</keyword>
<evidence type="ECO:0000256" key="4">
    <source>
        <dbReference type="ARBA" id="ARBA00023163"/>
    </source>
</evidence>
<evidence type="ECO:0000313" key="7">
    <source>
        <dbReference type="WBParaSite" id="nRc.2.0.1.t28064-RA"/>
    </source>
</evidence>
<reference evidence="7" key="1">
    <citation type="submission" date="2022-11" db="UniProtKB">
        <authorList>
            <consortium name="WormBaseParasite"/>
        </authorList>
    </citation>
    <scope>IDENTIFICATION</scope>
</reference>
<dbReference type="InterPro" id="IPR016049">
    <property type="entry name" value="RNA_pol_Rpc34-like"/>
</dbReference>
<evidence type="ECO:0000256" key="2">
    <source>
        <dbReference type="ARBA" id="ARBA00011038"/>
    </source>
</evidence>
<comment type="subcellular location">
    <subcellularLocation>
        <location evidence="1">Nucleus</location>
    </subcellularLocation>
</comment>
<keyword evidence="6" id="KW-1185">Reference proteome</keyword>
<dbReference type="GO" id="GO:0006383">
    <property type="term" value="P:transcription by RNA polymerase III"/>
    <property type="evidence" value="ECO:0007669"/>
    <property type="project" value="InterPro"/>
</dbReference>
<sequence length="207" mass="22950">IWIRDIKEILKLHVNTINKVLKTLESRKLIKAIKPVGAAASKKIYMLFELEPDSSVSGGAFYSGQEFDSQFVDLLNQQCLKYLKSKAQAAAEKFPNDFLAKRKSCLTSSSEILQHIKELKISKIDLSLADVEKILDTVVFDGNAQKELGVVGGDTFYAATKTPNSQTTFCTGLVKAPCAFCPLFEDCRPKGLVSPATCVYFKEWLAE</sequence>
<accession>A0A915JP84</accession>
<keyword evidence="3" id="KW-0240">DNA-directed RNA polymerase</keyword>